<sequence>MYSIKINFQSIQFNNDVVNEKEKIIIIATTFPGQIRQSIIYDPKNIDKKKLSIVLKVNKDFKTLIFLFEKKNIFQFNPLIASRAIEAANFSTNNFNNIEQKTFIIYKPIRCQNDETNKSSRIAGKMTIQCIISSQSSLSNKKSPYNISKIHKGNGYSSIDENGNNGKLLLLDDEFIY</sequence>
<organism evidence="1 2">
    <name type="scientific">Tritrichomonas musculus</name>
    <dbReference type="NCBI Taxonomy" id="1915356"/>
    <lineage>
        <taxon>Eukaryota</taxon>
        <taxon>Metamonada</taxon>
        <taxon>Parabasalia</taxon>
        <taxon>Tritrichomonadida</taxon>
        <taxon>Tritrichomonadidae</taxon>
        <taxon>Tritrichomonas</taxon>
    </lineage>
</organism>
<protein>
    <submittedName>
        <fullName evidence="1">Uncharacterized protein</fullName>
    </submittedName>
</protein>
<dbReference type="EMBL" id="JAPFFF010000005">
    <property type="protein sequence ID" value="KAK8890771.1"/>
    <property type="molecule type" value="Genomic_DNA"/>
</dbReference>
<evidence type="ECO:0000313" key="2">
    <source>
        <dbReference type="Proteomes" id="UP001470230"/>
    </source>
</evidence>
<proteinExistence type="predicted"/>
<dbReference type="Proteomes" id="UP001470230">
    <property type="component" value="Unassembled WGS sequence"/>
</dbReference>
<reference evidence="1 2" key="1">
    <citation type="submission" date="2024-04" db="EMBL/GenBank/DDBJ databases">
        <title>Tritrichomonas musculus Genome.</title>
        <authorList>
            <person name="Alves-Ferreira E."/>
            <person name="Grigg M."/>
            <person name="Lorenzi H."/>
            <person name="Galac M."/>
        </authorList>
    </citation>
    <scope>NUCLEOTIDE SEQUENCE [LARGE SCALE GENOMIC DNA]</scope>
    <source>
        <strain evidence="1 2">EAF2021</strain>
    </source>
</reference>
<comment type="caution">
    <text evidence="1">The sequence shown here is derived from an EMBL/GenBank/DDBJ whole genome shotgun (WGS) entry which is preliminary data.</text>
</comment>
<evidence type="ECO:0000313" key="1">
    <source>
        <dbReference type="EMBL" id="KAK8890771.1"/>
    </source>
</evidence>
<gene>
    <name evidence="1" type="ORF">M9Y10_035556</name>
</gene>
<name>A0ABR2KI36_9EUKA</name>
<accession>A0ABR2KI36</accession>
<keyword evidence="2" id="KW-1185">Reference proteome</keyword>